<evidence type="ECO:0000259" key="1">
    <source>
        <dbReference type="Pfam" id="PF00534"/>
    </source>
</evidence>
<gene>
    <name evidence="3" type="ORF">C8D95_1015</name>
</gene>
<dbReference type="Gene3D" id="3.40.50.2000">
    <property type="entry name" value="Glycogen Phosphorylase B"/>
    <property type="match status" value="2"/>
</dbReference>
<protein>
    <submittedName>
        <fullName evidence="3">Glycosyltransferase involved in cell wall biosynthesis</fullName>
    </submittedName>
</protein>
<dbReference type="RefSeq" id="WP_126918460.1">
    <property type="nucleotide sequence ID" value="NZ_CP034588.1"/>
</dbReference>
<keyword evidence="4" id="KW-1185">Reference proteome</keyword>
<dbReference type="PANTHER" id="PTHR12526">
    <property type="entry name" value="GLYCOSYLTRANSFERASE"/>
    <property type="match status" value="1"/>
</dbReference>
<name>A0A316GFQ3_9RHOB</name>
<dbReference type="InterPro" id="IPR001296">
    <property type="entry name" value="Glyco_trans_1"/>
</dbReference>
<dbReference type="Proteomes" id="UP000245390">
    <property type="component" value="Unassembled WGS sequence"/>
</dbReference>
<comment type="caution">
    <text evidence="3">The sequence shown here is derived from an EMBL/GenBank/DDBJ whole genome shotgun (WGS) entry which is preliminary data.</text>
</comment>
<dbReference type="Pfam" id="PF13439">
    <property type="entry name" value="Glyco_transf_4"/>
    <property type="match status" value="1"/>
</dbReference>
<reference evidence="3 4" key="1">
    <citation type="submission" date="2018-05" db="EMBL/GenBank/DDBJ databases">
        <title>Genomic Encyclopedia of Type Strains, Phase IV (KMG-IV): sequencing the most valuable type-strain genomes for metagenomic binning, comparative biology and taxonomic classification.</title>
        <authorList>
            <person name="Goeker M."/>
        </authorList>
    </citation>
    <scope>NUCLEOTIDE SEQUENCE [LARGE SCALE GENOMIC DNA]</scope>
    <source>
        <strain evidence="3 4">DSM 103371</strain>
    </source>
</reference>
<dbReference type="AlphaFoldDB" id="A0A316GFQ3"/>
<proteinExistence type="predicted"/>
<dbReference type="KEGG" id="salo:EF888_01485"/>
<dbReference type="CDD" id="cd03801">
    <property type="entry name" value="GT4_PimA-like"/>
    <property type="match status" value="1"/>
</dbReference>
<feature type="domain" description="Glycosyltransferase subfamily 4-like N-terminal" evidence="2">
    <location>
        <begin position="12"/>
        <end position="193"/>
    </location>
</feature>
<organism evidence="3 4">
    <name type="scientific">Silicimonas algicola</name>
    <dbReference type="NCBI Taxonomy" id="1826607"/>
    <lineage>
        <taxon>Bacteria</taxon>
        <taxon>Pseudomonadati</taxon>
        <taxon>Pseudomonadota</taxon>
        <taxon>Alphaproteobacteria</taxon>
        <taxon>Rhodobacterales</taxon>
        <taxon>Paracoccaceae</taxon>
    </lineage>
</organism>
<dbReference type="GO" id="GO:0016757">
    <property type="term" value="F:glycosyltransferase activity"/>
    <property type="evidence" value="ECO:0007669"/>
    <property type="project" value="InterPro"/>
</dbReference>
<dbReference type="InterPro" id="IPR028098">
    <property type="entry name" value="Glyco_trans_4-like_N"/>
</dbReference>
<accession>A0A316GFQ3</accession>
<dbReference type="EMBL" id="QGGV01000001">
    <property type="protein sequence ID" value="PWK58200.1"/>
    <property type="molecule type" value="Genomic_DNA"/>
</dbReference>
<dbReference type="Pfam" id="PF00534">
    <property type="entry name" value="Glycos_transf_1"/>
    <property type="match status" value="1"/>
</dbReference>
<evidence type="ECO:0000313" key="3">
    <source>
        <dbReference type="EMBL" id="PWK58200.1"/>
    </source>
</evidence>
<keyword evidence="3" id="KW-0808">Transferase</keyword>
<dbReference type="SUPFAM" id="SSF53756">
    <property type="entry name" value="UDP-Glycosyltransferase/glycogen phosphorylase"/>
    <property type="match status" value="1"/>
</dbReference>
<dbReference type="PANTHER" id="PTHR12526:SF638">
    <property type="entry name" value="SPORE COAT PROTEIN SA"/>
    <property type="match status" value="1"/>
</dbReference>
<evidence type="ECO:0000313" key="4">
    <source>
        <dbReference type="Proteomes" id="UP000245390"/>
    </source>
</evidence>
<dbReference type="OrthoDB" id="9790710at2"/>
<feature type="domain" description="Glycosyl transferase family 1" evidence="1">
    <location>
        <begin position="212"/>
        <end position="374"/>
    </location>
</feature>
<sequence length="396" mass="44174">MRIFIVETNAKGGLALFAYHMATSLAEQGADVTLLTGREYELGHLPHNFTVLLELDLWSLFEGRSGRSGGKRLGESRTVRRIRRGGKFIRAWAHIVRRLRAENPDVVIFSMIHFPFELYFFHRLRASGLNLIQICHEIEKRDVKRGWFETWFGDPLLKRAYACFSSIVFLASSVERDFVDLYGDISRRVILPHGPPLSLGSFDKDSGVARYGIGDFERVILFFGLLRPSKGVEDLVDAFAALKNRSGVCLLIAGYPTKNFDAEGLIERVRSFGLEGQVLLHLDYVPDGDVGPLLTLAEMLVLPYRNATASGPAAAAQYLHCPIIATDVGGFKEIIQDGVTGRIVPARNIPALSRAIGEMLNDHVGAQRMAEAAYLDQAENRSWNKFAREVLKLAEV</sequence>
<evidence type="ECO:0000259" key="2">
    <source>
        <dbReference type="Pfam" id="PF13439"/>
    </source>
</evidence>